<gene>
    <name evidence="1" type="ORF">AALB_0226</name>
</gene>
<dbReference type="OrthoDB" id="5596796at2"/>
<dbReference type="STRING" id="1331007.AALB_0226"/>
<proteinExistence type="predicted"/>
<dbReference type="AlphaFoldDB" id="R9PPT5"/>
<reference evidence="1" key="1">
    <citation type="journal article" date="2013" name="Genome Announc.">
        <title>Draft Genome Sequence of Agarivorans albus Strain MKT 106T, an Agarolytic Marine Bacterium.</title>
        <authorList>
            <person name="Yasuike M."/>
            <person name="Nakamura Y."/>
            <person name="Kai W."/>
            <person name="Fujiwara A."/>
            <person name="Fukui Y."/>
            <person name="Satomi M."/>
            <person name="Sano M."/>
        </authorList>
    </citation>
    <scope>NUCLEOTIDE SEQUENCE [LARGE SCALE GENOMIC DNA]</scope>
</reference>
<protein>
    <submittedName>
        <fullName evidence="1">Uncharacterized protein</fullName>
    </submittedName>
</protein>
<evidence type="ECO:0000313" key="2">
    <source>
        <dbReference type="Proteomes" id="UP000014461"/>
    </source>
</evidence>
<dbReference type="Pfam" id="PF11739">
    <property type="entry name" value="YdbH-like"/>
    <property type="match status" value="1"/>
</dbReference>
<dbReference type="InterPro" id="IPR021730">
    <property type="entry name" value="YdbH"/>
</dbReference>
<sequence>MLIVLFVFSLFHSKALSIPARDIAIKESSLGGCYHKPLFLGFSTFLQLSMVLSVLFTAACYANPKMEAALGEGAWGACPQLNIEGLKVSSFPLLLRVKHLELDVSCLLSSGKQGSATFEPAQWQAPVKQLFTQLLSIPVAFNGSRIEVEQLTIKHSKQILVEGKLKLSQQDQQWQLSLSETQGSQIELSVAAQAQTMQLSGQLAPLLLNTLAQHFDQVWLADERLAKLQFSIAANFANDLLVNANLKLPSLAATLDAQLSGWENWQLAASHSGFSIDEIALPAADWQFEQHKWQLNVSEWQLIGEGRWQLQPELVINGRLNSEDLIALQQHFYSLPKLANLLSAAAELQFTWKNKQLNGELKAQNINALWGELRFDGGELTSEFKFQPQLGWQHSGVFTLAQWDIGIPLSQLALNWQQTEFAPLAQWQSIMMRNIGFKVLGGEARVAQLALALPNVANLELEKVQLAELVKLYPELGLTMQGSVSGNLPVHFAEQGIAIAEGRLAVEEPRGHIALTHQSLVAIKAQHPSLDFALSLLEDFDYETLAAEVDFAEDGQLDMQVKLIGRNQQVSPRLVTLNYRHQENIYQLLRSLRIGEQLSGQLQQWIDDTSSSP</sequence>
<name>R9PPT5_AGAAL</name>
<dbReference type="EMBL" id="BARX01000001">
    <property type="protein sequence ID" value="GAD00146.1"/>
    <property type="molecule type" value="Genomic_DNA"/>
</dbReference>
<keyword evidence="2" id="KW-1185">Reference proteome</keyword>
<dbReference type="Proteomes" id="UP000014461">
    <property type="component" value="Unassembled WGS sequence"/>
</dbReference>
<comment type="caution">
    <text evidence="1">The sequence shown here is derived from an EMBL/GenBank/DDBJ whole genome shotgun (WGS) entry which is preliminary data.</text>
</comment>
<accession>R9PPT5</accession>
<organism evidence="1 2">
    <name type="scientific">Agarivorans albus MKT 106</name>
    <dbReference type="NCBI Taxonomy" id="1331007"/>
    <lineage>
        <taxon>Bacteria</taxon>
        <taxon>Pseudomonadati</taxon>
        <taxon>Pseudomonadota</taxon>
        <taxon>Gammaproteobacteria</taxon>
        <taxon>Alteromonadales</taxon>
        <taxon>Alteromonadaceae</taxon>
        <taxon>Agarivorans</taxon>
    </lineage>
</organism>
<evidence type="ECO:0000313" key="1">
    <source>
        <dbReference type="EMBL" id="GAD00146.1"/>
    </source>
</evidence>